<dbReference type="Pfam" id="PF00027">
    <property type="entry name" value="cNMP_binding"/>
    <property type="match status" value="1"/>
</dbReference>
<dbReference type="Ensembl" id="ENSCMIT00000012695.1">
    <property type="protein sequence ID" value="ENSCMIP00000012407.1"/>
    <property type="gene ID" value="ENSCMIG00000006318.1"/>
</dbReference>
<accession>A0A4W3HB77</accession>
<organism evidence="2 3">
    <name type="scientific">Callorhinchus milii</name>
    <name type="common">Ghost shark</name>
    <dbReference type="NCBI Taxonomy" id="7868"/>
    <lineage>
        <taxon>Eukaryota</taxon>
        <taxon>Metazoa</taxon>
        <taxon>Chordata</taxon>
        <taxon>Craniata</taxon>
        <taxon>Vertebrata</taxon>
        <taxon>Chondrichthyes</taxon>
        <taxon>Holocephali</taxon>
        <taxon>Chimaeriformes</taxon>
        <taxon>Callorhinchidae</taxon>
        <taxon>Callorhinchus</taxon>
    </lineage>
</organism>
<reference evidence="2" key="5">
    <citation type="submission" date="2025-09" db="UniProtKB">
        <authorList>
            <consortium name="Ensembl"/>
        </authorList>
    </citation>
    <scope>IDENTIFICATION</scope>
</reference>
<dbReference type="InterPro" id="IPR014710">
    <property type="entry name" value="RmlC-like_jellyroll"/>
</dbReference>
<reference evidence="2" key="4">
    <citation type="submission" date="2025-08" db="UniProtKB">
        <authorList>
            <consortium name="Ensembl"/>
        </authorList>
    </citation>
    <scope>IDENTIFICATION</scope>
</reference>
<dbReference type="GO" id="GO:0005249">
    <property type="term" value="F:voltage-gated potassium channel activity"/>
    <property type="evidence" value="ECO:0007669"/>
    <property type="project" value="TreeGrafter"/>
</dbReference>
<feature type="domain" description="Cyclic nucleotide-binding" evidence="1">
    <location>
        <begin position="28"/>
        <end position="125"/>
    </location>
</feature>
<dbReference type="PROSITE" id="PS50042">
    <property type="entry name" value="CNMP_BINDING_3"/>
    <property type="match status" value="1"/>
</dbReference>
<dbReference type="GO" id="GO:0035725">
    <property type="term" value="P:sodium ion transmembrane transport"/>
    <property type="evidence" value="ECO:0007669"/>
    <property type="project" value="TreeGrafter"/>
</dbReference>
<dbReference type="SUPFAM" id="SSF51206">
    <property type="entry name" value="cAMP-binding domain-like"/>
    <property type="match status" value="1"/>
</dbReference>
<dbReference type="PANTHER" id="PTHR45689:SF5">
    <property type="entry name" value="I[[H]] CHANNEL, ISOFORM E"/>
    <property type="match status" value="1"/>
</dbReference>
<dbReference type="GeneTree" id="ENSGT00940000156523"/>
<dbReference type="GO" id="GO:0003254">
    <property type="term" value="P:regulation of membrane depolarization"/>
    <property type="evidence" value="ECO:0007669"/>
    <property type="project" value="TreeGrafter"/>
</dbReference>
<dbReference type="Proteomes" id="UP000314986">
    <property type="component" value="Unassembled WGS sequence"/>
</dbReference>
<dbReference type="OMA" id="IGKEICH"/>
<reference evidence="3" key="2">
    <citation type="journal article" date="2007" name="PLoS Biol.">
        <title>Survey sequencing and comparative analysis of the elephant shark (Callorhinchus milii) genome.</title>
        <authorList>
            <person name="Venkatesh B."/>
            <person name="Kirkness E.F."/>
            <person name="Loh Y.H."/>
            <person name="Halpern A.L."/>
            <person name="Lee A.P."/>
            <person name="Johnson J."/>
            <person name="Dandona N."/>
            <person name="Viswanathan L.D."/>
            <person name="Tay A."/>
            <person name="Venter J.C."/>
            <person name="Strausberg R.L."/>
            <person name="Brenner S."/>
        </authorList>
    </citation>
    <scope>NUCLEOTIDE SEQUENCE [LARGE SCALE GENOMIC DNA]</scope>
</reference>
<dbReference type="GO" id="GO:0098855">
    <property type="term" value="C:HCN channel complex"/>
    <property type="evidence" value="ECO:0007669"/>
    <property type="project" value="TreeGrafter"/>
</dbReference>
<protein>
    <recommendedName>
        <fullName evidence="1">Cyclic nucleotide-binding domain-containing protein</fullName>
    </recommendedName>
</protein>
<sequence>MILNELSQALREEVINHNCSRLMANVPFFKNCDENFMNSLLSKLKFHVCQSANVIYHKGAIGRYMLFIEKGIMVSEGDNISKKLTDGDFIGEMSILTDKVREATVTATTPCRFYTISKDDFNETLELYPKMNEHFERIVAERQEELQGA</sequence>
<evidence type="ECO:0000313" key="3">
    <source>
        <dbReference type="Proteomes" id="UP000314986"/>
    </source>
</evidence>
<dbReference type="CDD" id="cd00038">
    <property type="entry name" value="CAP_ED"/>
    <property type="match status" value="1"/>
</dbReference>
<dbReference type="InterPro" id="IPR018490">
    <property type="entry name" value="cNMP-bd_dom_sf"/>
</dbReference>
<dbReference type="SMART" id="SM00100">
    <property type="entry name" value="cNMP"/>
    <property type="match status" value="1"/>
</dbReference>
<evidence type="ECO:0000313" key="2">
    <source>
        <dbReference type="Ensembl" id="ENSCMIP00000012407.1"/>
    </source>
</evidence>
<reference evidence="3" key="3">
    <citation type="journal article" date="2014" name="Nature">
        <title>Elephant shark genome provides unique insights into gnathostome evolution.</title>
        <authorList>
            <consortium name="International Elephant Shark Genome Sequencing Consortium"/>
            <person name="Venkatesh B."/>
            <person name="Lee A.P."/>
            <person name="Ravi V."/>
            <person name="Maurya A.K."/>
            <person name="Lian M.M."/>
            <person name="Swann J.B."/>
            <person name="Ohta Y."/>
            <person name="Flajnik M.F."/>
            <person name="Sutoh Y."/>
            <person name="Kasahara M."/>
            <person name="Hoon S."/>
            <person name="Gangu V."/>
            <person name="Roy S.W."/>
            <person name="Irimia M."/>
            <person name="Korzh V."/>
            <person name="Kondrychyn I."/>
            <person name="Lim Z.W."/>
            <person name="Tay B.H."/>
            <person name="Tohari S."/>
            <person name="Kong K.W."/>
            <person name="Ho S."/>
            <person name="Lorente-Galdos B."/>
            <person name="Quilez J."/>
            <person name="Marques-Bonet T."/>
            <person name="Raney B.J."/>
            <person name="Ingham P.W."/>
            <person name="Tay A."/>
            <person name="Hillier L.W."/>
            <person name="Minx P."/>
            <person name="Boehm T."/>
            <person name="Wilson R.K."/>
            <person name="Brenner S."/>
            <person name="Warren W.C."/>
        </authorList>
    </citation>
    <scope>NUCLEOTIDE SEQUENCE [LARGE SCALE GENOMIC DNA]</scope>
</reference>
<dbReference type="Gene3D" id="2.60.120.10">
    <property type="entry name" value="Jelly Rolls"/>
    <property type="match status" value="1"/>
</dbReference>
<dbReference type="InterPro" id="IPR000595">
    <property type="entry name" value="cNMP-bd_dom"/>
</dbReference>
<dbReference type="PANTHER" id="PTHR45689">
    <property type="entry name" value="I[[H]] CHANNEL, ISOFORM E"/>
    <property type="match status" value="1"/>
</dbReference>
<dbReference type="AlphaFoldDB" id="A0A4W3HB77"/>
<evidence type="ECO:0000259" key="1">
    <source>
        <dbReference type="PROSITE" id="PS50042"/>
    </source>
</evidence>
<reference evidence="3" key="1">
    <citation type="journal article" date="2006" name="Science">
        <title>Ancient noncoding elements conserved in the human genome.</title>
        <authorList>
            <person name="Venkatesh B."/>
            <person name="Kirkness E.F."/>
            <person name="Loh Y.H."/>
            <person name="Halpern A.L."/>
            <person name="Lee A.P."/>
            <person name="Johnson J."/>
            <person name="Dandona N."/>
            <person name="Viswanathan L.D."/>
            <person name="Tay A."/>
            <person name="Venter J.C."/>
            <person name="Strausberg R.L."/>
            <person name="Brenner S."/>
        </authorList>
    </citation>
    <scope>NUCLEOTIDE SEQUENCE [LARGE SCALE GENOMIC DNA]</scope>
</reference>
<dbReference type="InterPro" id="IPR051413">
    <property type="entry name" value="K/Na_HCN_channel"/>
</dbReference>
<proteinExistence type="predicted"/>
<name>A0A4W3HB77_CALMI</name>
<keyword evidence="3" id="KW-1185">Reference proteome</keyword>